<dbReference type="OrthoDB" id="2168082at2"/>
<dbReference type="PANTHER" id="PTHR48111:SF1">
    <property type="entry name" value="TWO-COMPONENT RESPONSE REGULATOR ORR33"/>
    <property type="match status" value="1"/>
</dbReference>
<dbReference type="GO" id="GO:0000156">
    <property type="term" value="F:phosphorelay response regulator activity"/>
    <property type="evidence" value="ECO:0007669"/>
    <property type="project" value="TreeGrafter"/>
</dbReference>
<dbReference type="PANTHER" id="PTHR48111">
    <property type="entry name" value="REGULATOR OF RPOS"/>
    <property type="match status" value="1"/>
</dbReference>
<dbReference type="Proteomes" id="UP000093186">
    <property type="component" value="Unassembled WGS sequence"/>
</dbReference>
<evidence type="ECO:0008006" key="11">
    <source>
        <dbReference type="Google" id="ProtNLM"/>
    </source>
</evidence>
<dbReference type="Gene3D" id="2.40.50.1020">
    <property type="entry name" value="LytTr DNA-binding domain"/>
    <property type="match status" value="1"/>
</dbReference>
<dbReference type="Pfam" id="PF00072">
    <property type="entry name" value="Response_reg"/>
    <property type="match status" value="1"/>
</dbReference>
<dbReference type="GO" id="GO:0000976">
    <property type="term" value="F:transcription cis-regulatory region binding"/>
    <property type="evidence" value="ECO:0007669"/>
    <property type="project" value="TreeGrafter"/>
</dbReference>
<evidence type="ECO:0000256" key="5">
    <source>
        <dbReference type="ARBA" id="ARBA00023163"/>
    </source>
</evidence>
<dbReference type="PROSITE" id="PS50930">
    <property type="entry name" value="HTH_LYTTR"/>
    <property type="match status" value="1"/>
</dbReference>
<evidence type="ECO:0000256" key="3">
    <source>
        <dbReference type="ARBA" id="ARBA00023015"/>
    </source>
</evidence>
<evidence type="ECO:0000256" key="4">
    <source>
        <dbReference type="ARBA" id="ARBA00023125"/>
    </source>
</evidence>
<dbReference type="Pfam" id="PF04397">
    <property type="entry name" value="LytTR"/>
    <property type="match status" value="1"/>
</dbReference>
<feature type="domain" description="HTH LytTR-type" evidence="8">
    <location>
        <begin position="145"/>
        <end position="248"/>
    </location>
</feature>
<comment type="caution">
    <text evidence="9">The sequence shown here is derived from an EMBL/GenBank/DDBJ whole genome shotgun (WGS) entry which is preliminary data.</text>
</comment>
<feature type="modified residue" description="4-aspartylphosphate" evidence="6">
    <location>
        <position position="57"/>
    </location>
</feature>
<dbReference type="InterPro" id="IPR039420">
    <property type="entry name" value="WalR-like"/>
</dbReference>
<proteinExistence type="predicted"/>
<evidence type="ECO:0000256" key="1">
    <source>
        <dbReference type="ARBA" id="ARBA00022553"/>
    </source>
</evidence>
<keyword evidence="5" id="KW-0804">Transcription</keyword>
<evidence type="ECO:0000259" key="7">
    <source>
        <dbReference type="PROSITE" id="PS50110"/>
    </source>
</evidence>
<dbReference type="SUPFAM" id="SSF52172">
    <property type="entry name" value="CheY-like"/>
    <property type="match status" value="1"/>
</dbReference>
<accession>A0A1B9XYG6</accession>
<protein>
    <recommendedName>
        <fullName evidence="11">DNA-binding response regulator</fullName>
    </recommendedName>
</protein>
<keyword evidence="1 6" id="KW-0597">Phosphoprotein</keyword>
<organism evidence="9 10">
    <name type="scientific">Tenacibaculum soleae</name>
    <dbReference type="NCBI Taxonomy" id="447689"/>
    <lineage>
        <taxon>Bacteria</taxon>
        <taxon>Pseudomonadati</taxon>
        <taxon>Bacteroidota</taxon>
        <taxon>Flavobacteriia</taxon>
        <taxon>Flavobacteriales</taxon>
        <taxon>Flavobacteriaceae</taxon>
        <taxon>Tenacibaculum</taxon>
    </lineage>
</organism>
<dbReference type="AlphaFoldDB" id="A0A1B9XYG6"/>
<dbReference type="InterPro" id="IPR007492">
    <property type="entry name" value="LytTR_DNA-bd_dom"/>
</dbReference>
<reference evidence="9 10" key="1">
    <citation type="submission" date="2016-06" db="EMBL/GenBank/DDBJ databases">
        <title>Draft Genome Sequence of Tenacibaculum soleae UCD-KL19.</title>
        <authorList>
            <person name="Eisen J.A."/>
            <person name="Coil D.A."/>
            <person name="Lujan K.M."/>
        </authorList>
    </citation>
    <scope>NUCLEOTIDE SEQUENCE [LARGE SCALE GENOMIC DNA]</scope>
    <source>
        <strain evidence="9 10">UCD-KL19</strain>
    </source>
</reference>
<sequence>MTQIKAILIDDEESARNVLTNLLERSSSKINILNTCNNLEQGVKQIKILKPNVIFLDVQMPNYAGYEIANFFDEINFEIIFVTAYDQYAIKAFELNAIDYLVKPIDRNKLNIALEKLEQKLEHKNQLIDYQSLLKTIKDKNYKKIVIPELGNRHIIDLKNIVSIEASGAYSVIHLKENKKITTSKNLKYFEGILSKEPSFFRSHRGWIINLNFVKFLNKTDLVVTLTHTTLKAKISRNRINNFEETIK</sequence>
<dbReference type="InterPro" id="IPR011006">
    <property type="entry name" value="CheY-like_superfamily"/>
</dbReference>
<evidence type="ECO:0000256" key="2">
    <source>
        <dbReference type="ARBA" id="ARBA00023012"/>
    </source>
</evidence>
<dbReference type="SMART" id="SM00850">
    <property type="entry name" value="LytTR"/>
    <property type="match status" value="1"/>
</dbReference>
<dbReference type="SMART" id="SM00448">
    <property type="entry name" value="REC"/>
    <property type="match status" value="1"/>
</dbReference>
<name>A0A1B9XYG6_9FLAO</name>
<evidence type="ECO:0000256" key="6">
    <source>
        <dbReference type="PROSITE-ProRule" id="PRU00169"/>
    </source>
</evidence>
<dbReference type="GO" id="GO:0032993">
    <property type="term" value="C:protein-DNA complex"/>
    <property type="evidence" value="ECO:0007669"/>
    <property type="project" value="TreeGrafter"/>
</dbReference>
<dbReference type="Gene3D" id="3.40.50.2300">
    <property type="match status" value="1"/>
</dbReference>
<keyword evidence="2" id="KW-0902">Two-component regulatory system</keyword>
<feature type="domain" description="Response regulatory" evidence="7">
    <location>
        <begin position="5"/>
        <end position="118"/>
    </location>
</feature>
<evidence type="ECO:0000313" key="10">
    <source>
        <dbReference type="Proteomes" id="UP000093186"/>
    </source>
</evidence>
<dbReference type="PROSITE" id="PS50110">
    <property type="entry name" value="RESPONSE_REGULATORY"/>
    <property type="match status" value="1"/>
</dbReference>
<evidence type="ECO:0000259" key="8">
    <source>
        <dbReference type="PROSITE" id="PS50930"/>
    </source>
</evidence>
<dbReference type="STRING" id="447689.BA195_10410"/>
<evidence type="ECO:0000313" key="9">
    <source>
        <dbReference type="EMBL" id="OCK42579.1"/>
    </source>
</evidence>
<keyword evidence="10" id="KW-1185">Reference proteome</keyword>
<keyword evidence="4" id="KW-0238">DNA-binding</keyword>
<dbReference type="GO" id="GO:0006355">
    <property type="term" value="P:regulation of DNA-templated transcription"/>
    <property type="evidence" value="ECO:0007669"/>
    <property type="project" value="TreeGrafter"/>
</dbReference>
<dbReference type="GO" id="GO:0005829">
    <property type="term" value="C:cytosol"/>
    <property type="evidence" value="ECO:0007669"/>
    <property type="project" value="TreeGrafter"/>
</dbReference>
<gene>
    <name evidence="9" type="ORF">BA195_10410</name>
</gene>
<dbReference type="InterPro" id="IPR001789">
    <property type="entry name" value="Sig_transdc_resp-reg_receiver"/>
</dbReference>
<keyword evidence="3" id="KW-0805">Transcription regulation</keyword>
<dbReference type="EMBL" id="MAKX01000013">
    <property type="protein sequence ID" value="OCK42579.1"/>
    <property type="molecule type" value="Genomic_DNA"/>
</dbReference>
<dbReference type="RefSeq" id="WP_068705259.1">
    <property type="nucleotide sequence ID" value="NZ_JAUOSW010000006.1"/>
</dbReference>